<keyword evidence="1" id="KW-0472">Membrane</keyword>
<dbReference type="Proteomes" id="UP000230002">
    <property type="component" value="Unassembled WGS sequence"/>
</dbReference>
<dbReference type="AlphaFoldDB" id="A0A2G8SMU8"/>
<accession>A0A2G8SMU8</accession>
<evidence type="ECO:0000313" key="3">
    <source>
        <dbReference type="Proteomes" id="UP000230002"/>
    </source>
</evidence>
<name>A0A2G8SMU8_9APHY</name>
<evidence type="ECO:0000313" key="2">
    <source>
        <dbReference type="EMBL" id="PIL35094.1"/>
    </source>
</evidence>
<dbReference type="EMBL" id="AYKW01000004">
    <property type="protein sequence ID" value="PIL35094.1"/>
    <property type="molecule type" value="Genomic_DNA"/>
</dbReference>
<proteinExistence type="predicted"/>
<evidence type="ECO:0000256" key="1">
    <source>
        <dbReference type="SAM" id="Phobius"/>
    </source>
</evidence>
<gene>
    <name evidence="2" type="ORF">GSI_02882</name>
</gene>
<reference evidence="2 3" key="1">
    <citation type="journal article" date="2015" name="Sci. Rep.">
        <title>Chromosome-level genome map provides insights into diverse defense mechanisms in the medicinal fungus Ganoderma sinense.</title>
        <authorList>
            <person name="Zhu Y."/>
            <person name="Xu J."/>
            <person name="Sun C."/>
            <person name="Zhou S."/>
            <person name="Xu H."/>
            <person name="Nelson D.R."/>
            <person name="Qian J."/>
            <person name="Song J."/>
            <person name="Luo H."/>
            <person name="Xiang L."/>
            <person name="Li Y."/>
            <person name="Xu Z."/>
            <person name="Ji A."/>
            <person name="Wang L."/>
            <person name="Lu S."/>
            <person name="Hayward A."/>
            <person name="Sun W."/>
            <person name="Li X."/>
            <person name="Schwartz D.C."/>
            <person name="Wang Y."/>
            <person name="Chen S."/>
        </authorList>
    </citation>
    <scope>NUCLEOTIDE SEQUENCE [LARGE SCALE GENOMIC DNA]</scope>
    <source>
        <strain evidence="2 3">ZZ0214-1</strain>
    </source>
</reference>
<organism evidence="2 3">
    <name type="scientific">Ganoderma sinense ZZ0214-1</name>
    <dbReference type="NCBI Taxonomy" id="1077348"/>
    <lineage>
        <taxon>Eukaryota</taxon>
        <taxon>Fungi</taxon>
        <taxon>Dikarya</taxon>
        <taxon>Basidiomycota</taxon>
        <taxon>Agaricomycotina</taxon>
        <taxon>Agaricomycetes</taxon>
        <taxon>Polyporales</taxon>
        <taxon>Polyporaceae</taxon>
        <taxon>Ganoderma</taxon>
    </lineage>
</organism>
<keyword evidence="3" id="KW-1185">Reference proteome</keyword>
<sequence>MSLRATSGVSAEEETISPKLLITMVGCILAFLVIVIGFFLVSRKKRGAPSFPAPSGPALPLAHNHHHPIRRGVATPVASPTKCPACSESKPSGKRLESARASYESLRSLTPLPLYTRYAPTGVSAIRPETWRSQAASAASPTAPTMLPCPSTPPPAYARRGPTASVRCAVY</sequence>
<keyword evidence="1" id="KW-1133">Transmembrane helix</keyword>
<keyword evidence="1" id="KW-0812">Transmembrane</keyword>
<comment type="caution">
    <text evidence="2">The sequence shown here is derived from an EMBL/GenBank/DDBJ whole genome shotgun (WGS) entry which is preliminary data.</text>
</comment>
<feature type="transmembrane region" description="Helical" evidence="1">
    <location>
        <begin position="20"/>
        <end position="41"/>
    </location>
</feature>
<protein>
    <submittedName>
        <fullName evidence="2">Uncharacterized protein</fullName>
    </submittedName>
</protein>